<keyword evidence="2" id="KW-0677">Repeat</keyword>
<protein>
    <submittedName>
        <fullName evidence="3">Uncharacterized protein</fullName>
    </submittedName>
</protein>
<dbReference type="PROSITE" id="PS51450">
    <property type="entry name" value="LRR"/>
    <property type="match status" value="1"/>
</dbReference>
<proteinExistence type="predicted"/>
<dbReference type="InterPro" id="IPR050333">
    <property type="entry name" value="SLRP"/>
</dbReference>
<dbReference type="SUPFAM" id="SSF52058">
    <property type="entry name" value="L domain-like"/>
    <property type="match status" value="1"/>
</dbReference>
<sequence length="323" mass="35793">MTVWPTWIQYFTAMIALNIDGSKISLIPDNALDPQINTLESLSINNGSLSSVPKALSKLKALTSLDLSNNHIVDVSFLPQLCNLSSLSIYNNRIANASVLSNALRAFGDSMYDLETGNNLLTAIPDFSSLTKVSVIDLSRNRISNPHSGLIPISVYDIDFSYNFLPTIPSVWPIMPTVTEMKLSNNIITTIQAIYFNNWTYQVELSNNLITELSDNSFPPYSTVRALYLKNNPVKRISNNAFRNLPQLIDLDLGGSKLTRLPLQLASITTLTSLDMSDSIYLVCTCVEKSLQPWIQKLMQVYGDCGKGSIQYFFTSLSPGCPD</sequence>
<evidence type="ECO:0000256" key="2">
    <source>
        <dbReference type="ARBA" id="ARBA00022737"/>
    </source>
</evidence>
<name>A0A8S3ZPJ6_9EUPU</name>
<dbReference type="Proteomes" id="UP000678393">
    <property type="component" value="Unassembled WGS sequence"/>
</dbReference>
<organism evidence="3 4">
    <name type="scientific">Candidula unifasciata</name>
    <dbReference type="NCBI Taxonomy" id="100452"/>
    <lineage>
        <taxon>Eukaryota</taxon>
        <taxon>Metazoa</taxon>
        <taxon>Spiralia</taxon>
        <taxon>Lophotrochozoa</taxon>
        <taxon>Mollusca</taxon>
        <taxon>Gastropoda</taxon>
        <taxon>Heterobranchia</taxon>
        <taxon>Euthyneura</taxon>
        <taxon>Panpulmonata</taxon>
        <taxon>Eupulmonata</taxon>
        <taxon>Stylommatophora</taxon>
        <taxon>Helicina</taxon>
        <taxon>Helicoidea</taxon>
        <taxon>Geomitridae</taxon>
        <taxon>Candidula</taxon>
    </lineage>
</organism>
<accession>A0A8S3ZPJ6</accession>
<dbReference type="InterPro" id="IPR025875">
    <property type="entry name" value="Leu-rich_rpt_4"/>
</dbReference>
<dbReference type="Gene3D" id="3.80.10.10">
    <property type="entry name" value="Ribonuclease Inhibitor"/>
    <property type="match status" value="2"/>
</dbReference>
<gene>
    <name evidence="3" type="ORF">CUNI_LOCUS17021</name>
</gene>
<dbReference type="InterPro" id="IPR001611">
    <property type="entry name" value="Leu-rich_rpt"/>
</dbReference>
<dbReference type="Pfam" id="PF13855">
    <property type="entry name" value="LRR_8"/>
    <property type="match status" value="1"/>
</dbReference>
<dbReference type="OrthoDB" id="676979at2759"/>
<evidence type="ECO:0000256" key="1">
    <source>
        <dbReference type="ARBA" id="ARBA00022614"/>
    </source>
</evidence>
<dbReference type="AlphaFoldDB" id="A0A8S3ZPJ6"/>
<evidence type="ECO:0000313" key="4">
    <source>
        <dbReference type="Proteomes" id="UP000678393"/>
    </source>
</evidence>
<keyword evidence="1" id="KW-0433">Leucine-rich repeat</keyword>
<dbReference type="PANTHER" id="PTHR45712">
    <property type="entry name" value="AGAP008170-PA"/>
    <property type="match status" value="1"/>
</dbReference>
<dbReference type="EMBL" id="CAJHNH020004673">
    <property type="protein sequence ID" value="CAG5131463.1"/>
    <property type="molecule type" value="Genomic_DNA"/>
</dbReference>
<dbReference type="InterPro" id="IPR032675">
    <property type="entry name" value="LRR_dom_sf"/>
</dbReference>
<dbReference type="Pfam" id="PF12799">
    <property type="entry name" value="LRR_4"/>
    <property type="match status" value="1"/>
</dbReference>
<dbReference type="PANTHER" id="PTHR45712:SF22">
    <property type="entry name" value="INSULIN-LIKE GROWTH FACTOR-BINDING PROTEIN COMPLEX ACID LABILE SUBUNIT"/>
    <property type="match status" value="1"/>
</dbReference>
<comment type="caution">
    <text evidence="3">The sequence shown here is derived from an EMBL/GenBank/DDBJ whole genome shotgun (WGS) entry which is preliminary data.</text>
</comment>
<reference evidence="3" key="1">
    <citation type="submission" date="2021-04" db="EMBL/GenBank/DDBJ databases">
        <authorList>
            <consortium name="Molecular Ecology Group"/>
        </authorList>
    </citation>
    <scope>NUCLEOTIDE SEQUENCE</scope>
</reference>
<keyword evidence="4" id="KW-1185">Reference proteome</keyword>
<evidence type="ECO:0000313" key="3">
    <source>
        <dbReference type="EMBL" id="CAG5131463.1"/>
    </source>
</evidence>